<accession>A0A0G2ZFH0</accession>
<feature type="transmembrane region" description="Helical" evidence="6">
    <location>
        <begin position="174"/>
        <end position="194"/>
    </location>
</feature>
<comment type="similarity">
    <text evidence="2">Belongs to the oxidase-dependent Fe transporter (OFeT) (TC 9.A.10.1) family.</text>
</comment>
<dbReference type="OrthoDB" id="8215804at2"/>
<keyword evidence="3 6" id="KW-0812">Transmembrane</keyword>
<dbReference type="EMBL" id="CP011232">
    <property type="protein sequence ID" value="AKI97513.1"/>
    <property type="molecule type" value="Genomic_DNA"/>
</dbReference>
<dbReference type="KEGG" id="kpf:IX53_06440"/>
<dbReference type="GO" id="GO:0015093">
    <property type="term" value="F:ferrous iron transmembrane transporter activity"/>
    <property type="evidence" value="ECO:0007669"/>
    <property type="project" value="TreeGrafter"/>
</dbReference>
<feature type="transmembrane region" description="Helical" evidence="6">
    <location>
        <begin position="6"/>
        <end position="26"/>
    </location>
</feature>
<feature type="transmembrane region" description="Helical" evidence="6">
    <location>
        <begin position="141"/>
        <end position="162"/>
    </location>
</feature>
<dbReference type="RefSeq" id="WP_047754648.1">
    <property type="nucleotide sequence ID" value="NZ_CAJUHA010000014.1"/>
</dbReference>
<organism evidence="7 8">
    <name type="scientific">Kosmotoga pacifica</name>
    <dbReference type="NCBI Taxonomy" id="1330330"/>
    <lineage>
        <taxon>Bacteria</taxon>
        <taxon>Thermotogati</taxon>
        <taxon>Thermotogota</taxon>
        <taxon>Thermotogae</taxon>
        <taxon>Kosmotogales</taxon>
        <taxon>Kosmotogaceae</taxon>
        <taxon>Kosmotoga</taxon>
    </lineage>
</organism>
<feature type="transmembrane region" description="Helical" evidence="6">
    <location>
        <begin position="38"/>
        <end position="63"/>
    </location>
</feature>
<keyword evidence="8" id="KW-1185">Reference proteome</keyword>
<evidence type="ECO:0000256" key="5">
    <source>
        <dbReference type="ARBA" id="ARBA00023136"/>
    </source>
</evidence>
<dbReference type="AlphaFoldDB" id="A0A0G2ZFH0"/>
<dbReference type="InterPro" id="IPR004923">
    <property type="entry name" value="FTR1/Fip1/EfeU"/>
</dbReference>
<dbReference type="Pfam" id="PF03239">
    <property type="entry name" value="FTR1"/>
    <property type="match status" value="1"/>
</dbReference>
<name>A0A0G2ZFH0_9BACT</name>
<proteinExistence type="inferred from homology"/>
<feature type="transmembrane region" description="Helical" evidence="6">
    <location>
        <begin position="69"/>
        <end position="90"/>
    </location>
</feature>
<dbReference type="Proteomes" id="UP000035159">
    <property type="component" value="Chromosome"/>
</dbReference>
<evidence type="ECO:0008006" key="9">
    <source>
        <dbReference type="Google" id="ProtNLM"/>
    </source>
</evidence>
<sequence length="266" mass="28965">MLAAFAITFRETLEAVLIVGIILSLLRKIGRKELSKSVWTGTILATAGSLILALFFSLFLGGFEGRTEQIFEGIMMVFAAGVLTYMLFWMQFKRAAFEGKIEKAALKDSPFSLGLLAFTAVLREGVETVLFFFAASKTGTPFAIGAGGITGILVAVIIAFLIYKGTKKISLAPLFFWSGLVLFVIAAGLFAHGVHEFQEAGLLPVFVEHLYDFNGVLNEKGFIGGILKAVFGYNGNPSLLEFFAYWGFIFGVGISVIKRKKQLQLA</sequence>
<dbReference type="PANTHER" id="PTHR31632">
    <property type="entry name" value="IRON TRANSPORTER FTH1"/>
    <property type="match status" value="1"/>
</dbReference>
<dbReference type="GO" id="GO:0033573">
    <property type="term" value="C:high-affinity iron permease complex"/>
    <property type="evidence" value="ECO:0007669"/>
    <property type="project" value="InterPro"/>
</dbReference>
<keyword evidence="5 6" id="KW-0472">Membrane</keyword>
<protein>
    <recommendedName>
        <fullName evidence="9">Iron permease</fullName>
    </recommendedName>
</protein>
<keyword evidence="4 6" id="KW-1133">Transmembrane helix</keyword>
<evidence type="ECO:0000256" key="4">
    <source>
        <dbReference type="ARBA" id="ARBA00022989"/>
    </source>
</evidence>
<evidence type="ECO:0000313" key="7">
    <source>
        <dbReference type="EMBL" id="AKI97513.1"/>
    </source>
</evidence>
<evidence type="ECO:0000256" key="3">
    <source>
        <dbReference type="ARBA" id="ARBA00022692"/>
    </source>
</evidence>
<dbReference type="PATRIC" id="fig|1330330.3.peg.1304"/>
<feature type="transmembrane region" description="Helical" evidence="6">
    <location>
        <begin position="239"/>
        <end position="257"/>
    </location>
</feature>
<evidence type="ECO:0000256" key="2">
    <source>
        <dbReference type="ARBA" id="ARBA00008333"/>
    </source>
</evidence>
<evidence type="ECO:0000256" key="6">
    <source>
        <dbReference type="SAM" id="Phobius"/>
    </source>
</evidence>
<feature type="transmembrane region" description="Helical" evidence="6">
    <location>
        <begin position="111"/>
        <end position="135"/>
    </location>
</feature>
<evidence type="ECO:0000256" key="1">
    <source>
        <dbReference type="ARBA" id="ARBA00004141"/>
    </source>
</evidence>
<comment type="subcellular location">
    <subcellularLocation>
        <location evidence="1">Membrane</location>
        <topology evidence="1">Multi-pass membrane protein</topology>
    </subcellularLocation>
</comment>
<dbReference type="PANTHER" id="PTHR31632:SF2">
    <property type="entry name" value="PLASMA MEMBRANE IRON PERMEASE"/>
    <property type="match status" value="1"/>
</dbReference>
<dbReference type="STRING" id="1330330.IX53_06440"/>
<gene>
    <name evidence="7" type="ORF">IX53_06440</name>
</gene>
<reference evidence="7 8" key="1">
    <citation type="submission" date="2015-04" db="EMBL/GenBank/DDBJ databases">
        <title>Complete Genome Sequence of Kosmotoga pacifica SLHLJ1.</title>
        <authorList>
            <person name="Jiang L.J."/>
            <person name="Shao Z.Z."/>
            <person name="Jebbar M."/>
        </authorList>
    </citation>
    <scope>NUCLEOTIDE SEQUENCE [LARGE SCALE GENOMIC DNA]</scope>
    <source>
        <strain evidence="7 8">SLHLJ1</strain>
    </source>
</reference>
<evidence type="ECO:0000313" key="8">
    <source>
        <dbReference type="Proteomes" id="UP000035159"/>
    </source>
</evidence>